<feature type="transmembrane region" description="Helical" evidence="8">
    <location>
        <begin position="288"/>
        <end position="305"/>
    </location>
</feature>
<name>A0A9D1HZF6_9FIRM</name>
<feature type="transmembrane region" description="Helical" evidence="8">
    <location>
        <begin position="82"/>
        <end position="101"/>
    </location>
</feature>
<evidence type="ECO:0000256" key="6">
    <source>
        <dbReference type="ARBA" id="ARBA00022989"/>
    </source>
</evidence>
<feature type="transmembrane region" description="Helical" evidence="8">
    <location>
        <begin position="219"/>
        <end position="245"/>
    </location>
</feature>
<evidence type="ECO:0000256" key="4">
    <source>
        <dbReference type="ARBA" id="ARBA00022475"/>
    </source>
</evidence>
<feature type="transmembrane region" description="Helical" evidence="8">
    <location>
        <begin position="169"/>
        <end position="188"/>
    </location>
</feature>
<evidence type="ECO:0000256" key="1">
    <source>
        <dbReference type="ARBA" id="ARBA00004651"/>
    </source>
</evidence>
<dbReference type="PANTHER" id="PTHR43271:SF2">
    <property type="entry name" value="BLL2771 PROTEIN"/>
    <property type="match status" value="1"/>
</dbReference>
<keyword evidence="3" id="KW-0813">Transport</keyword>
<dbReference type="InterPro" id="IPR036259">
    <property type="entry name" value="MFS_trans_sf"/>
</dbReference>
<dbReference type="PROSITE" id="PS00216">
    <property type="entry name" value="SUGAR_TRANSPORT_1"/>
    <property type="match status" value="1"/>
</dbReference>
<accession>A0A9D1HZF6</accession>
<feature type="transmembrane region" description="Helical" evidence="8">
    <location>
        <begin position="107"/>
        <end position="128"/>
    </location>
</feature>
<proteinExistence type="inferred from homology"/>
<reference evidence="10" key="2">
    <citation type="journal article" date="2021" name="PeerJ">
        <title>Extensive microbial diversity within the chicken gut microbiome revealed by metagenomics and culture.</title>
        <authorList>
            <person name="Gilroy R."/>
            <person name="Ravi A."/>
            <person name="Getino M."/>
            <person name="Pursley I."/>
            <person name="Horton D.L."/>
            <person name="Alikhan N.F."/>
            <person name="Baker D."/>
            <person name="Gharbi K."/>
            <person name="Hall N."/>
            <person name="Watson M."/>
            <person name="Adriaenssens E.M."/>
            <person name="Foster-Nyarko E."/>
            <person name="Jarju S."/>
            <person name="Secka A."/>
            <person name="Antonio M."/>
            <person name="Oren A."/>
            <person name="Chaudhuri R.R."/>
            <person name="La Ragione R."/>
            <person name="Hildebrand F."/>
            <person name="Pallen M.J."/>
        </authorList>
    </citation>
    <scope>NUCLEOTIDE SEQUENCE</scope>
    <source>
        <strain evidence="10">ChiHcec3-6078</strain>
    </source>
</reference>
<sequence length="417" mass="44380">MGKKDADRNKGGGALFSLSIMVLTAVVWMSLDIYLPALPVLREEFGVSAGYLNLTLTVGIITTAVGTLAGGPFSDKYGRKPIFILGALLSIVFTFLCTFAGNVEFLIVVRGLAGLGNGIILTVTTAMIKDSFSGTKFKNIMTVLQSAAIAGPMVAPALGSFIISHFSWHWLFIFIVGVSVVPAVPIALSKETWPQEKRLSESTAAAIRETLNTARDKPFALFAGMMAILTIPMWAYIAVCSYIYFNDFGVSNMQYSAFYALGAAVSCVAPFLYMMITRISSTGRGCEVCFGLILLSGIMLLTLGSGSPVLFLISAIPFILAEGMIRALGMVVLLEQYSRVAGAASAMVNFILNIVGTVGASLATLGWSSYVTGLAVICIGCAASSALIWIIIVKQRIMADRLFGREKRSLKAVKGGD</sequence>
<evidence type="ECO:0000256" key="3">
    <source>
        <dbReference type="ARBA" id="ARBA00022448"/>
    </source>
</evidence>
<comment type="similarity">
    <text evidence="2">Belongs to the major facilitator superfamily.</text>
</comment>
<keyword evidence="4" id="KW-1003">Cell membrane</keyword>
<feature type="transmembrane region" description="Helical" evidence="8">
    <location>
        <begin position="346"/>
        <end position="367"/>
    </location>
</feature>
<comment type="caution">
    <text evidence="10">The sequence shown here is derived from an EMBL/GenBank/DDBJ whole genome shotgun (WGS) entry which is preliminary data.</text>
</comment>
<dbReference type="EMBL" id="DVMP01000058">
    <property type="protein sequence ID" value="HIU25421.1"/>
    <property type="molecule type" value="Genomic_DNA"/>
</dbReference>
<feature type="transmembrane region" description="Helical" evidence="8">
    <location>
        <begin position="311"/>
        <end position="334"/>
    </location>
</feature>
<evidence type="ECO:0000256" key="7">
    <source>
        <dbReference type="ARBA" id="ARBA00023136"/>
    </source>
</evidence>
<keyword evidence="5 8" id="KW-0812">Transmembrane</keyword>
<dbReference type="Proteomes" id="UP000824090">
    <property type="component" value="Unassembled WGS sequence"/>
</dbReference>
<evidence type="ECO:0000256" key="5">
    <source>
        <dbReference type="ARBA" id="ARBA00022692"/>
    </source>
</evidence>
<feature type="transmembrane region" description="Helical" evidence="8">
    <location>
        <begin position="257"/>
        <end position="276"/>
    </location>
</feature>
<feature type="transmembrane region" description="Helical" evidence="8">
    <location>
        <begin position="140"/>
        <end position="163"/>
    </location>
</feature>
<keyword evidence="6 8" id="KW-1133">Transmembrane helix</keyword>
<comment type="subcellular location">
    <subcellularLocation>
        <location evidence="1">Cell membrane</location>
        <topology evidence="1">Multi-pass membrane protein</topology>
    </subcellularLocation>
</comment>
<evidence type="ECO:0000313" key="10">
    <source>
        <dbReference type="EMBL" id="HIU25421.1"/>
    </source>
</evidence>
<evidence type="ECO:0000256" key="8">
    <source>
        <dbReference type="SAM" id="Phobius"/>
    </source>
</evidence>
<dbReference type="PROSITE" id="PS50850">
    <property type="entry name" value="MFS"/>
    <property type="match status" value="1"/>
</dbReference>
<protein>
    <submittedName>
        <fullName evidence="10">MFS transporter</fullName>
    </submittedName>
</protein>
<dbReference type="InterPro" id="IPR020846">
    <property type="entry name" value="MFS_dom"/>
</dbReference>
<dbReference type="InterPro" id="IPR005829">
    <property type="entry name" value="Sugar_transporter_CS"/>
</dbReference>
<reference evidence="10" key="1">
    <citation type="submission" date="2020-10" db="EMBL/GenBank/DDBJ databases">
        <authorList>
            <person name="Gilroy R."/>
        </authorList>
    </citation>
    <scope>NUCLEOTIDE SEQUENCE</scope>
    <source>
        <strain evidence="10">ChiHcec3-6078</strain>
    </source>
</reference>
<dbReference type="Gene3D" id="1.20.1720.10">
    <property type="entry name" value="Multidrug resistance protein D"/>
    <property type="match status" value="1"/>
</dbReference>
<feature type="domain" description="Major facilitator superfamily (MFS) profile" evidence="9">
    <location>
        <begin position="16"/>
        <end position="396"/>
    </location>
</feature>
<dbReference type="AlphaFoldDB" id="A0A9D1HZF6"/>
<dbReference type="Pfam" id="PF07690">
    <property type="entry name" value="MFS_1"/>
    <property type="match status" value="1"/>
</dbReference>
<dbReference type="InterPro" id="IPR011701">
    <property type="entry name" value="MFS"/>
</dbReference>
<dbReference type="GO" id="GO:0022857">
    <property type="term" value="F:transmembrane transporter activity"/>
    <property type="evidence" value="ECO:0007669"/>
    <property type="project" value="InterPro"/>
</dbReference>
<dbReference type="SUPFAM" id="SSF103473">
    <property type="entry name" value="MFS general substrate transporter"/>
    <property type="match status" value="1"/>
</dbReference>
<feature type="transmembrane region" description="Helical" evidence="8">
    <location>
        <begin position="373"/>
        <end position="393"/>
    </location>
</feature>
<dbReference type="GO" id="GO:0005886">
    <property type="term" value="C:plasma membrane"/>
    <property type="evidence" value="ECO:0007669"/>
    <property type="project" value="UniProtKB-SubCell"/>
</dbReference>
<dbReference type="PANTHER" id="PTHR43271">
    <property type="entry name" value="BLL2771 PROTEIN"/>
    <property type="match status" value="1"/>
</dbReference>
<evidence type="ECO:0000313" key="11">
    <source>
        <dbReference type="Proteomes" id="UP000824090"/>
    </source>
</evidence>
<keyword evidence="7 8" id="KW-0472">Membrane</keyword>
<organism evidence="10 11">
    <name type="scientific">Candidatus Allocopromorpha excrementigallinarum</name>
    <dbReference type="NCBI Taxonomy" id="2840742"/>
    <lineage>
        <taxon>Bacteria</taxon>
        <taxon>Bacillati</taxon>
        <taxon>Bacillota</taxon>
        <taxon>Clostridia</taxon>
        <taxon>Eubacteriales</taxon>
        <taxon>Eubacteriaceae</taxon>
        <taxon>Eubacteriaceae incertae sedis</taxon>
        <taxon>Candidatus Allocopromorpha</taxon>
    </lineage>
</organism>
<feature type="transmembrane region" description="Helical" evidence="8">
    <location>
        <begin position="51"/>
        <end position="70"/>
    </location>
</feature>
<evidence type="ECO:0000259" key="9">
    <source>
        <dbReference type="PROSITE" id="PS50850"/>
    </source>
</evidence>
<feature type="transmembrane region" description="Helical" evidence="8">
    <location>
        <begin position="12"/>
        <end position="31"/>
    </location>
</feature>
<gene>
    <name evidence="10" type="ORF">IAC50_02835</name>
</gene>
<evidence type="ECO:0000256" key="2">
    <source>
        <dbReference type="ARBA" id="ARBA00008335"/>
    </source>
</evidence>